<keyword evidence="1" id="KW-0812">Transmembrane</keyword>
<organism evidence="2 3">
    <name type="scientific">Levilactobacillus parabrevis ATCC 53295</name>
    <dbReference type="NCBI Taxonomy" id="1267003"/>
    <lineage>
        <taxon>Bacteria</taxon>
        <taxon>Bacillati</taxon>
        <taxon>Bacillota</taxon>
        <taxon>Bacilli</taxon>
        <taxon>Lactobacillales</taxon>
        <taxon>Lactobacillaceae</taxon>
        <taxon>Levilactobacillus</taxon>
    </lineage>
</organism>
<gene>
    <name evidence="2" type="ORF">FD07_GL000884</name>
</gene>
<reference evidence="2 3" key="1">
    <citation type="journal article" date="2015" name="Genome Announc.">
        <title>Expanding the biotechnology potential of lactobacilli through comparative genomics of 213 strains and associated genera.</title>
        <authorList>
            <person name="Sun Z."/>
            <person name="Harris H.M."/>
            <person name="McCann A."/>
            <person name="Guo C."/>
            <person name="Argimon S."/>
            <person name="Zhang W."/>
            <person name="Yang X."/>
            <person name="Jeffery I.B."/>
            <person name="Cooney J.C."/>
            <person name="Kagawa T.F."/>
            <person name="Liu W."/>
            <person name="Song Y."/>
            <person name="Salvetti E."/>
            <person name="Wrobel A."/>
            <person name="Rasinkangas P."/>
            <person name="Parkhill J."/>
            <person name="Rea M.C."/>
            <person name="O'Sullivan O."/>
            <person name="Ritari J."/>
            <person name="Douillard F.P."/>
            <person name="Paul Ross R."/>
            <person name="Yang R."/>
            <person name="Briner A.E."/>
            <person name="Felis G.E."/>
            <person name="de Vos W.M."/>
            <person name="Barrangou R."/>
            <person name="Klaenhammer T.R."/>
            <person name="Caufield P.W."/>
            <person name="Cui Y."/>
            <person name="Zhang H."/>
            <person name="O'Toole P.W."/>
        </authorList>
    </citation>
    <scope>NUCLEOTIDE SEQUENCE [LARGE SCALE GENOMIC DNA]</scope>
    <source>
        <strain evidence="2 3">ATCC 53295</strain>
    </source>
</reference>
<keyword evidence="1" id="KW-0472">Membrane</keyword>
<feature type="transmembrane region" description="Helical" evidence="1">
    <location>
        <begin position="6"/>
        <end position="24"/>
    </location>
</feature>
<dbReference type="PATRIC" id="fig|1267003.4.peg.941"/>
<keyword evidence="3" id="KW-1185">Reference proteome</keyword>
<dbReference type="AlphaFoldDB" id="A0A0R1GQJ1"/>
<dbReference type="Proteomes" id="UP000051176">
    <property type="component" value="Unassembled WGS sequence"/>
</dbReference>
<protein>
    <submittedName>
        <fullName evidence="2">Uncharacterized protein</fullName>
    </submittedName>
</protein>
<name>A0A0R1GQJ1_9LACO</name>
<evidence type="ECO:0000313" key="3">
    <source>
        <dbReference type="Proteomes" id="UP000051176"/>
    </source>
</evidence>
<dbReference type="EMBL" id="AZCZ01000023">
    <property type="protein sequence ID" value="KRK36325.1"/>
    <property type="molecule type" value="Genomic_DNA"/>
</dbReference>
<dbReference type="eggNOG" id="ENOG5030UYV">
    <property type="taxonomic scope" value="Bacteria"/>
</dbReference>
<evidence type="ECO:0000313" key="2">
    <source>
        <dbReference type="EMBL" id="KRK36325.1"/>
    </source>
</evidence>
<proteinExistence type="predicted"/>
<dbReference type="OrthoDB" id="2310422at2"/>
<evidence type="ECO:0000256" key="1">
    <source>
        <dbReference type="SAM" id="Phobius"/>
    </source>
</evidence>
<keyword evidence="1" id="KW-1133">Transmembrane helix</keyword>
<comment type="caution">
    <text evidence="2">The sequence shown here is derived from an EMBL/GenBank/DDBJ whole genome shotgun (WGS) entry which is preliminary data.</text>
</comment>
<accession>A0A0R1GQJ1</accession>
<sequence>MKKKDIIALVIVVLVVLAGGLLFVKTRVAVSENRLASNITKAVENKDGKLFLKQFAKDNQDTKFSDIGAQSVVKDMYNNSTDARSEIGRIIVDGRRVAGTKADYHFNVESKKVMGLFNSYYLTTRKSPVKVYNYTGYDDDMTVKLTDGGKNQTVTESDLSSGFFPGTYHFDISLGDTDGTYWVRPSGEGDTIDLTVTDY</sequence>
<dbReference type="RefSeq" id="WP_020089674.1">
    <property type="nucleotide sequence ID" value="NZ_AZCZ01000023.1"/>
</dbReference>